<feature type="region of interest" description="Disordered" evidence="1">
    <location>
        <begin position="73"/>
        <end position="92"/>
    </location>
</feature>
<dbReference type="AlphaFoldDB" id="A0A194WUI8"/>
<gene>
    <name evidence="2" type="ORF">LY89DRAFT_688818</name>
</gene>
<sequence>MPPAKNTSSSSSKTTNNGSSTKATSTTQPDDKSYNSFYKEGGWGNMKNFAESHGLRLDKHEDIEEAKAIRDGYREQDQRAWEEAQAAKGGKN</sequence>
<evidence type="ECO:0000256" key="1">
    <source>
        <dbReference type="SAM" id="MobiDB-lite"/>
    </source>
</evidence>
<evidence type="ECO:0000313" key="2">
    <source>
        <dbReference type="EMBL" id="KUJ11626.1"/>
    </source>
</evidence>
<keyword evidence="3" id="KW-1185">Reference proteome</keyword>
<dbReference type="KEGG" id="psco:LY89DRAFT_688818"/>
<dbReference type="OrthoDB" id="3546733at2759"/>
<dbReference type="GeneID" id="28825509"/>
<dbReference type="InParanoid" id="A0A194WUI8"/>
<proteinExistence type="predicted"/>
<organism evidence="2 3">
    <name type="scientific">Mollisia scopiformis</name>
    <name type="common">Conifer needle endophyte fungus</name>
    <name type="synonym">Phialocephala scopiformis</name>
    <dbReference type="NCBI Taxonomy" id="149040"/>
    <lineage>
        <taxon>Eukaryota</taxon>
        <taxon>Fungi</taxon>
        <taxon>Dikarya</taxon>
        <taxon>Ascomycota</taxon>
        <taxon>Pezizomycotina</taxon>
        <taxon>Leotiomycetes</taxon>
        <taxon>Helotiales</taxon>
        <taxon>Mollisiaceae</taxon>
        <taxon>Mollisia</taxon>
    </lineage>
</organism>
<accession>A0A194WUI8</accession>
<evidence type="ECO:0000313" key="3">
    <source>
        <dbReference type="Proteomes" id="UP000070700"/>
    </source>
</evidence>
<feature type="compositionally biased region" description="Low complexity" evidence="1">
    <location>
        <begin position="1"/>
        <end position="27"/>
    </location>
</feature>
<dbReference type="EMBL" id="KQ947426">
    <property type="protein sequence ID" value="KUJ11626.1"/>
    <property type="molecule type" value="Genomic_DNA"/>
</dbReference>
<reference evidence="2 3" key="1">
    <citation type="submission" date="2015-10" db="EMBL/GenBank/DDBJ databases">
        <title>Full genome of DAOMC 229536 Phialocephala scopiformis, a fungal endophyte of spruce producing the potent anti-insectan compound rugulosin.</title>
        <authorList>
            <consortium name="DOE Joint Genome Institute"/>
            <person name="Walker A.K."/>
            <person name="Frasz S.L."/>
            <person name="Seifert K.A."/>
            <person name="Miller J.D."/>
            <person name="Mondo S.J."/>
            <person name="Labutti K."/>
            <person name="Lipzen A."/>
            <person name="Dockter R."/>
            <person name="Kennedy M."/>
            <person name="Grigoriev I.V."/>
            <person name="Spatafora J.W."/>
        </authorList>
    </citation>
    <scope>NUCLEOTIDE SEQUENCE [LARGE SCALE GENOMIC DNA]</scope>
    <source>
        <strain evidence="2 3">CBS 120377</strain>
    </source>
</reference>
<feature type="region of interest" description="Disordered" evidence="1">
    <location>
        <begin position="1"/>
        <end position="48"/>
    </location>
</feature>
<dbReference type="Proteomes" id="UP000070700">
    <property type="component" value="Unassembled WGS sequence"/>
</dbReference>
<protein>
    <submittedName>
        <fullName evidence="2">Uncharacterized protein</fullName>
    </submittedName>
</protein>
<name>A0A194WUI8_MOLSC</name>
<dbReference type="RefSeq" id="XP_018065981.1">
    <property type="nucleotide sequence ID" value="XM_018215783.1"/>
</dbReference>
<feature type="compositionally biased region" description="Basic and acidic residues" evidence="1">
    <location>
        <begin position="73"/>
        <end position="82"/>
    </location>
</feature>